<keyword evidence="2" id="KW-1185">Reference proteome</keyword>
<reference evidence="1" key="1">
    <citation type="submission" date="2021-06" db="EMBL/GenBank/DDBJ databases">
        <authorList>
            <person name="Kallberg Y."/>
            <person name="Tangrot J."/>
            <person name="Rosling A."/>
        </authorList>
    </citation>
    <scope>NUCLEOTIDE SEQUENCE</scope>
    <source>
        <strain evidence="1">IN212</strain>
    </source>
</reference>
<organism evidence="1 2">
    <name type="scientific">Racocetra fulgida</name>
    <dbReference type="NCBI Taxonomy" id="60492"/>
    <lineage>
        <taxon>Eukaryota</taxon>
        <taxon>Fungi</taxon>
        <taxon>Fungi incertae sedis</taxon>
        <taxon>Mucoromycota</taxon>
        <taxon>Glomeromycotina</taxon>
        <taxon>Glomeromycetes</taxon>
        <taxon>Diversisporales</taxon>
        <taxon>Gigasporaceae</taxon>
        <taxon>Racocetra</taxon>
    </lineage>
</organism>
<dbReference type="EMBL" id="CAJVPZ010003133">
    <property type="protein sequence ID" value="CAG8525381.1"/>
    <property type="molecule type" value="Genomic_DNA"/>
</dbReference>
<accession>A0A9N9AA48</accession>
<evidence type="ECO:0000313" key="2">
    <source>
        <dbReference type="Proteomes" id="UP000789396"/>
    </source>
</evidence>
<dbReference type="AlphaFoldDB" id="A0A9N9AA48"/>
<sequence>MYGSLASISDYKDILSKVNESEFNILETNNKSNQDSSVGSSLIPIDLLDLRSKAFPPIAPNFVVELRLPD</sequence>
<protein>
    <submittedName>
        <fullName evidence="1">1786_t:CDS:1</fullName>
    </submittedName>
</protein>
<dbReference type="Proteomes" id="UP000789396">
    <property type="component" value="Unassembled WGS sequence"/>
</dbReference>
<comment type="caution">
    <text evidence="1">The sequence shown here is derived from an EMBL/GenBank/DDBJ whole genome shotgun (WGS) entry which is preliminary data.</text>
</comment>
<evidence type="ECO:0000313" key="1">
    <source>
        <dbReference type="EMBL" id="CAG8525381.1"/>
    </source>
</evidence>
<name>A0A9N9AA48_9GLOM</name>
<gene>
    <name evidence="1" type="ORF">RFULGI_LOCUS3546</name>
</gene>
<feature type="non-terminal residue" evidence="1">
    <location>
        <position position="1"/>
    </location>
</feature>
<proteinExistence type="predicted"/>